<gene>
    <name evidence="1" type="ORF">BKG84_26650</name>
</gene>
<dbReference type="Proteomes" id="UP000179441">
    <property type="component" value="Unassembled WGS sequence"/>
</dbReference>
<evidence type="ECO:0000313" key="1">
    <source>
        <dbReference type="EMBL" id="OHU75798.1"/>
    </source>
</evidence>
<organism evidence="1 2">
    <name type="scientific">Mycobacteroides chelonae</name>
    <name type="common">Mycobacterium chelonae</name>
    <dbReference type="NCBI Taxonomy" id="1774"/>
    <lineage>
        <taxon>Bacteria</taxon>
        <taxon>Bacillati</taxon>
        <taxon>Actinomycetota</taxon>
        <taxon>Actinomycetes</taxon>
        <taxon>Mycobacteriales</taxon>
        <taxon>Mycobacteriaceae</taxon>
        <taxon>Mycobacteroides</taxon>
    </lineage>
</organism>
<reference evidence="1 2" key="1">
    <citation type="submission" date="2016-10" db="EMBL/GenBank/DDBJ databases">
        <title>Evaluation of Human, Veterinary and Environmental Mycobacterium chelonae Isolates by Core Genome Phylogenomic Analysis, Targeted Gene Comparison, and Anti-microbial Susceptibility Patterns: A Tale of Mistaken Identities.</title>
        <authorList>
            <person name="Fogelson S.B."/>
            <person name="Camus A.C."/>
            <person name="Lorenz W."/>
            <person name="Vasireddy R."/>
            <person name="Vasireddy S."/>
            <person name="Smith T."/>
            <person name="Brown-Elliott B.A."/>
            <person name="Wallace R.J.Jr."/>
            <person name="Hasan N.A."/>
            <person name="Reischl U."/>
            <person name="Sanchez S."/>
        </authorList>
    </citation>
    <scope>NUCLEOTIDE SEQUENCE [LARGE SCALE GENOMIC DNA]</scope>
    <source>
        <strain evidence="1 2">15518</strain>
    </source>
</reference>
<dbReference type="EMBL" id="MLIS01000114">
    <property type="protein sequence ID" value="OHU75798.1"/>
    <property type="molecule type" value="Genomic_DNA"/>
</dbReference>
<keyword evidence="2" id="KW-1185">Reference proteome</keyword>
<name>A0A1S1LYS8_MYCCH</name>
<proteinExistence type="predicted"/>
<comment type="caution">
    <text evidence="1">The sequence shown here is derived from an EMBL/GenBank/DDBJ whole genome shotgun (WGS) entry which is preliminary data.</text>
</comment>
<dbReference type="AlphaFoldDB" id="A0A1S1LYS8"/>
<evidence type="ECO:0000313" key="2">
    <source>
        <dbReference type="Proteomes" id="UP000179441"/>
    </source>
</evidence>
<accession>A0A1S1LYS8</accession>
<protein>
    <submittedName>
        <fullName evidence="1">Uncharacterized protein</fullName>
    </submittedName>
</protein>
<sequence>MLGFHENVAARAETGIRFAISTIPALHVNLAPLHALRDCQFNGPVALNADPSRCSTTASGRRSDCSQQRPNLLQYDDQLQENSEYPIVAPCTSFIEGLAIKPV</sequence>